<dbReference type="STRING" id="181874.A0A409YCJ7"/>
<dbReference type="Proteomes" id="UP000284842">
    <property type="component" value="Unassembled WGS sequence"/>
</dbReference>
<protein>
    <recommendedName>
        <fullName evidence="5">Transposase family Tnp2 protein</fullName>
    </recommendedName>
</protein>
<organism evidence="3 4">
    <name type="scientific">Panaeolus cyanescens</name>
    <dbReference type="NCBI Taxonomy" id="181874"/>
    <lineage>
        <taxon>Eukaryota</taxon>
        <taxon>Fungi</taxon>
        <taxon>Dikarya</taxon>
        <taxon>Basidiomycota</taxon>
        <taxon>Agaricomycotina</taxon>
        <taxon>Agaricomycetes</taxon>
        <taxon>Agaricomycetidae</taxon>
        <taxon>Agaricales</taxon>
        <taxon>Agaricineae</taxon>
        <taxon>Galeropsidaceae</taxon>
        <taxon>Panaeolus</taxon>
    </lineage>
</organism>
<dbReference type="PANTHER" id="PTHR46579:SF1">
    <property type="entry name" value="F5_8 TYPE C DOMAIN-CONTAINING PROTEIN"/>
    <property type="match status" value="1"/>
</dbReference>
<proteinExistence type="predicted"/>
<dbReference type="Pfam" id="PF02992">
    <property type="entry name" value="Transposase_21"/>
    <property type="match status" value="1"/>
</dbReference>
<feature type="signal peptide" evidence="2">
    <location>
        <begin position="1"/>
        <end position="19"/>
    </location>
</feature>
<gene>
    <name evidence="3" type="ORF">CVT24_000949</name>
</gene>
<feature type="region of interest" description="Disordered" evidence="1">
    <location>
        <begin position="188"/>
        <end position="213"/>
    </location>
</feature>
<evidence type="ECO:0008006" key="5">
    <source>
        <dbReference type="Google" id="ProtNLM"/>
    </source>
</evidence>
<dbReference type="InterPro" id="IPR004242">
    <property type="entry name" value="Transposase_21"/>
</dbReference>
<keyword evidence="4" id="KW-1185">Reference proteome</keyword>
<dbReference type="EMBL" id="NHTK01001296">
    <property type="protein sequence ID" value="PPR00725.1"/>
    <property type="molecule type" value="Genomic_DNA"/>
</dbReference>
<keyword evidence="2" id="KW-0732">Signal</keyword>
<reference evidence="3 4" key="1">
    <citation type="journal article" date="2018" name="Evol. Lett.">
        <title>Horizontal gene cluster transfer increased hallucinogenic mushroom diversity.</title>
        <authorList>
            <person name="Reynolds H.T."/>
            <person name="Vijayakumar V."/>
            <person name="Gluck-Thaler E."/>
            <person name="Korotkin H.B."/>
            <person name="Matheny P.B."/>
            <person name="Slot J.C."/>
        </authorList>
    </citation>
    <scope>NUCLEOTIDE SEQUENCE [LARGE SCALE GENOMIC DNA]</scope>
    <source>
        <strain evidence="3 4">2629</strain>
    </source>
</reference>
<feature type="compositionally biased region" description="Basic residues" evidence="1">
    <location>
        <begin position="188"/>
        <end position="197"/>
    </location>
</feature>
<dbReference type="OrthoDB" id="2404451at2759"/>
<feature type="chain" id="PRO_5019253353" description="Transposase family Tnp2 protein" evidence="2">
    <location>
        <begin position="20"/>
        <end position="1193"/>
    </location>
</feature>
<sequence>MPFILYYLLLLFFPSDFQQSDFVSVAFPHYTLTSRRVTPSSDLISYRSALVLPISSSVSRFAYAQRNLGKERSKQLFNRSSNTAALQTLVIAIQTCSQITQRNIKLRMISSSNPVAESVAPNNGFAASLFHLNNLTLLGSFGSRDTDNLIPRTAEVTVLNGTIMGTGAKTSWLVAYPNKSILLLQRKHKPPPRRRQHNAVAPVPSTTNNEDPLPMEGVEGPTLQEHPPLEVPVSVQTWVDPATIRLQTSAEIRWSGHQQVLEESEDEDEGYGRVLPGELQSYIADDDTMHVATLQDVDGFNSESDSSEDHDLDAGDVDEEWLDEANEDQPDQHLEIRMNVDVDSEGEMDALGDAMAAALADIAVRESFEREAARALKLDSYDLNLARIYTLKVESHLTESTYAKLFKVFPNSGQLPLKRAKKHIESLAGFAPVRYDCCVDSCVCFSGPYANLRNCPICGKDRFKPNGHPRKYFDYLPLIPRLKAKLRNRQVSEEMLYRSQHVHEPGKVKDVYDGSLYRSLLSKVVPDSSPPNNFFSDDRDIALGLSTDGFSPFDRRDKTCWPILLFNYNLPPETRFKKENCINVGTIPGPLKPKDWDSFCFALFEELVRLEIGVEAYDGLREELFLLRAFLILVFGDIPAVALMMRMKGQNGLRPCRSCNILAVADGTPGKHTHYVPLSRRNLKDANKRPLVPASYDPEHLPMRNHDEFMAQAKEVQLALTQDASSTLSKHYGIKGIPRLSSLSSLSFPSSFPYDFMHLIWENTVKNLILLWTGSFKTPGVTHANEDYLIPPHVWETIGAETLAAGKTIPAAFGAAVPNIAKQGVILTAEMYSNWTLFIAPIVLRGRFRKPVYYTHFLEFVRLLKLCLAIDITTTDVNNIEVGFRKWVTDYEKLYYMFKPQRLPCCPLTIHALLHIANGIRMCGPVWTYWAYPMERHCNILLPAIRSRRYPYTSIAKFVTAISQLDEIRLVYDAKEDLNLDPPKAERGLIINHPDYLNYRLTPPMGPSRLDDDPHSNSSGVNIRAKIQVHLATRYKTTLGNIRQHFPINDDVLQFGRIVLIDTGEVIRAWDFFSAQEDSRDNTFIRYDLDVDNNTRNPEDSEDMYTESFYGQLLRVIVLDLPAAPPLTAQPTTLALALVRETPVTIQQTIPVYQNPGGTEVIDLSTIQCVVGRVLQNRQWSYVDRTVCVGSAW</sequence>
<accession>A0A409YCJ7</accession>
<evidence type="ECO:0000256" key="2">
    <source>
        <dbReference type="SAM" id="SignalP"/>
    </source>
</evidence>
<name>A0A409YCJ7_9AGAR</name>
<dbReference type="InParanoid" id="A0A409YCJ7"/>
<evidence type="ECO:0000256" key="1">
    <source>
        <dbReference type="SAM" id="MobiDB-lite"/>
    </source>
</evidence>
<evidence type="ECO:0000313" key="4">
    <source>
        <dbReference type="Proteomes" id="UP000284842"/>
    </source>
</evidence>
<dbReference type="AlphaFoldDB" id="A0A409YCJ7"/>
<comment type="caution">
    <text evidence="3">The sequence shown here is derived from an EMBL/GenBank/DDBJ whole genome shotgun (WGS) entry which is preliminary data.</text>
</comment>
<evidence type="ECO:0000313" key="3">
    <source>
        <dbReference type="EMBL" id="PPR00725.1"/>
    </source>
</evidence>
<dbReference type="PANTHER" id="PTHR46579">
    <property type="entry name" value="F5/8 TYPE C DOMAIN-CONTAINING PROTEIN-RELATED"/>
    <property type="match status" value="1"/>
</dbReference>